<dbReference type="eggNOG" id="COG2801">
    <property type="taxonomic scope" value="Bacteria"/>
</dbReference>
<dbReference type="InterPro" id="IPR002514">
    <property type="entry name" value="Transposase_8"/>
</dbReference>
<dbReference type="Proteomes" id="UP000000492">
    <property type="component" value="Chromosome"/>
</dbReference>
<dbReference type="GO" id="GO:0003677">
    <property type="term" value="F:DNA binding"/>
    <property type="evidence" value="ECO:0007669"/>
    <property type="project" value="InterPro"/>
</dbReference>
<proteinExistence type="predicted"/>
<reference evidence="1 2" key="1">
    <citation type="journal article" date="2012" name="BMC Genomics">
        <title>Complete genome sequence, lifestyle, and multi-drug resistance of the human pathogen Corynebacterium resistens DSM 45100 isolated from blood samples of a leukemia patient.</title>
        <authorList>
            <person name="Schroder J."/>
            <person name="Maus I."/>
            <person name="Meyer K."/>
            <person name="Wordemann S."/>
            <person name="Blom J."/>
            <person name="Jaenicke S."/>
            <person name="Schneider J."/>
            <person name="Trost E."/>
            <person name="Tauch A."/>
        </authorList>
    </citation>
    <scope>NUCLEOTIDE SEQUENCE [LARGE SCALE GENOMIC DNA]</scope>
    <source>
        <strain evidence="2">DSM 45100 / JCM 12819 / CCUG 50093 / GTC 2026 / SICGH 158</strain>
    </source>
</reference>
<evidence type="ECO:0000313" key="2">
    <source>
        <dbReference type="Proteomes" id="UP000000492"/>
    </source>
</evidence>
<dbReference type="HOGENOM" id="CLU_2600098_0_0_11"/>
<dbReference type="SUPFAM" id="SSF46689">
    <property type="entry name" value="Homeodomain-like"/>
    <property type="match status" value="1"/>
</dbReference>
<evidence type="ECO:0000313" key="1">
    <source>
        <dbReference type="EMBL" id="AEI09874.1"/>
    </source>
</evidence>
<dbReference type="KEGG" id="crd:CRES_1521"/>
<dbReference type="GO" id="GO:0004803">
    <property type="term" value="F:transposase activity"/>
    <property type="evidence" value="ECO:0007669"/>
    <property type="project" value="InterPro"/>
</dbReference>
<dbReference type="EMBL" id="CP002857">
    <property type="protein sequence ID" value="AEI09874.1"/>
    <property type="molecule type" value="Genomic_DNA"/>
</dbReference>
<keyword evidence="2" id="KW-1185">Reference proteome</keyword>
<dbReference type="InterPro" id="IPR009057">
    <property type="entry name" value="Homeodomain-like_sf"/>
</dbReference>
<organism evidence="1 2">
    <name type="scientific">Corynebacterium resistens (strain DSM 45100 / JCM 12819 / GTC 2026 / SICGH 158)</name>
    <dbReference type="NCBI Taxonomy" id="662755"/>
    <lineage>
        <taxon>Bacteria</taxon>
        <taxon>Bacillati</taxon>
        <taxon>Actinomycetota</taxon>
        <taxon>Actinomycetes</taxon>
        <taxon>Mycobacteriales</taxon>
        <taxon>Corynebacteriaceae</taxon>
        <taxon>Corynebacterium</taxon>
    </lineage>
</organism>
<accession>F8DZW0</accession>
<protein>
    <submittedName>
        <fullName evidence="1">Transposase for insertion sequence element</fullName>
    </submittedName>
</protein>
<dbReference type="GO" id="GO:0006313">
    <property type="term" value="P:DNA transposition"/>
    <property type="evidence" value="ECO:0007669"/>
    <property type="project" value="InterPro"/>
</dbReference>
<dbReference type="Pfam" id="PF01527">
    <property type="entry name" value="HTH_Tnp_1"/>
    <property type="match status" value="1"/>
</dbReference>
<dbReference type="AlphaFoldDB" id="F8DZW0"/>
<dbReference type="eggNOG" id="COG2963">
    <property type="taxonomic scope" value="Bacteria"/>
</dbReference>
<sequence>MCRELGVSEQTYYRWRNQYGGLKADDAKRLKELEKQNATLKGDTTAGPDRALRDWLRAWAKKRPRYGYRRAYHDARAEG</sequence>
<gene>
    <name evidence="1" type="ordered locus">CRES_1521</name>
</gene>
<name>F8DZW0_CORRG</name>